<evidence type="ECO:0000256" key="4">
    <source>
        <dbReference type="ARBA" id="ARBA00023253"/>
    </source>
</evidence>
<keyword evidence="5" id="KW-0119">Carbohydrate metabolism</keyword>
<dbReference type="PIRSF" id="PIRSF009360">
    <property type="entry name" value="UCP009360"/>
    <property type="match status" value="1"/>
</dbReference>
<gene>
    <name evidence="7" type="ORF">Syun_024850</name>
</gene>
<dbReference type="Proteomes" id="UP001420932">
    <property type="component" value="Unassembled WGS sequence"/>
</dbReference>
<dbReference type="Gene3D" id="3.40.50.11350">
    <property type="match status" value="1"/>
</dbReference>
<reference evidence="7 8" key="1">
    <citation type="submission" date="2024-01" db="EMBL/GenBank/DDBJ databases">
        <title>Genome assemblies of Stephania.</title>
        <authorList>
            <person name="Yang L."/>
        </authorList>
    </citation>
    <scope>NUCLEOTIDE SEQUENCE [LARGE SCALE GENOMIC DNA]</scope>
    <source>
        <strain evidence="7">YNDBR</strain>
        <tissue evidence="7">Leaf</tissue>
    </source>
</reference>
<protein>
    <recommendedName>
        <fullName evidence="6">O-fucosyltransferase family protein</fullName>
    </recommendedName>
</protein>
<evidence type="ECO:0000256" key="1">
    <source>
        <dbReference type="ARBA" id="ARBA00007737"/>
    </source>
</evidence>
<evidence type="ECO:0000256" key="6">
    <source>
        <dbReference type="ARBA" id="ARBA00030350"/>
    </source>
</evidence>
<comment type="similarity">
    <text evidence="1">Belongs to the glycosyltransferase GT106 family.</text>
</comment>
<keyword evidence="8" id="KW-1185">Reference proteome</keyword>
<dbReference type="AlphaFoldDB" id="A0AAP0ET40"/>
<accession>A0AAP0ET40</accession>
<dbReference type="InterPro" id="IPR019378">
    <property type="entry name" value="GDP-Fuc_O-FucTrfase"/>
</dbReference>
<keyword evidence="2" id="KW-0328">Glycosyltransferase</keyword>
<proteinExistence type="inferred from homology"/>
<name>A0AAP0ET40_9MAGN</name>
<evidence type="ECO:0000256" key="3">
    <source>
        <dbReference type="ARBA" id="ARBA00022679"/>
    </source>
</evidence>
<dbReference type="GO" id="GO:0006004">
    <property type="term" value="P:fucose metabolic process"/>
    <property type="evidence" value="ECO:0007669"/>
    <property type="project" value="UniProtKB-KW"/>
</dbReference>
<evidence type="ECO:0000313" key="7">
    <source>
        <dbReference type="EMBL" id="KAK9097805.1"/>
    </source>
</evidence>
<evidence type="ECO:0000256" key="2">
    <source>
        <dbReference type="ARBA" id="ARBA00022676"/>
    </source>
</evidence>
<keyword evidence="3" id="KW-0808">Transferase</keyword>
<dbReference type="InterPro" id="IPR024709">
    <property type="entry name" value="FucosylTrfase_pln"/>
</dbReference>
<comment type="caution">
    <text evidence="7">The sequence shown here is derived from an EMBL/GenBank/DDBJ whole genome shotgun (WGS) entry which is preliminary data.</text>
</comment>
<dbReference type="Pfam" id="PF10250">
    <property type="entry name" value="O-FucT"/>
    <property type="match status" value="1"/>
</dbReference>
<dbReference type="GO" id="GO:0016757">
    <property type="term" value="F:glycosyltransferase activity"/>
    <property type="evidence" value="ECO:0007669"/>
    <property type="project" value="UniProtKB-KW"/>
</dbReference>
<dbReference type="PANTHER" id="PTHR31288">
    <property type="entry name" value="O-FUCOSYLTRANSFERASE FAMILY PROTEIN"/>
    <property type="match status" value="1"/>
</dbReference>
<sequence>MAADPRHVIGAVLTFTMFAMLGNMIKKDHFDPVEATLPEPTLNEFEGIKITEKAIVSLPMTSEGPWLKDSPHLKPCWTKPPLKESDQTKGFISFSLTNGPEYHASQIADAVVVARYLGATLVLPDIRGSKPGEVRKFQDIYDIEKFLKSLDGVVKVTRDPPVEISSGKLAVVRVPNRVTEEHIFRKIEPIFMRKGNLRLATYFPSINMRKPEEKTDSDLVTCVAMYGTLGLQPEMHEVVDLVVERLRTLSRKSGGQFIAVDLRLELLEKKGCRKSDSTGRKSCYNPHEIGLFLQKMRFNKDTAIYLTHSKWHSSLDTLKNLFPKTYTKEDIIPAEKKSKFFNSGSTELEKALDFYVCSQSDVFVPAISGMFYANVAGKRIASGKTQILVPDQTSGSASTTDFISPYVAKKDHFAYSCFC</sequence>
<dbReference type="CDD" id="cd11299">
    <property type="entry name" value="O-FucT_plant"/>
    <property type="match status" value="1"/>
</dbReference>
<organism evidence="7 8">
    <name type="scientific">Stephania yunnanensis</name>
    <dbReference type="NCBI Taxonomy" id="152371"/>
    <lineage>
        <taxon>Eukaryota</taxon>
        <taxon>Viridiplantae</taxon>
        <taxon>Streptophyta</taxon>
        <taxon>Embryophyta</taxon>
        <taxon>Tracheophyta</taxon>
        <taxon>Spermatophyta</taxon>
        <taxon>Magnoliopsida</taxon>
        <taxon>Ranunculales</taxon>
        <taxon>Menispermaceae</taxon>
        <taxon>Menispermoideae</taxon>
        <taxon>Cissampelideae</taxon>
        <taxon>Stephania</taxon>
    </lineage>
</organism>
<evidence type="ECO:0000313" key="8">
    <source>
        <dbReference type="Proteomes" id="UP001420932"/>
    </source>
</evidence>
<keyword evidence="4" id="KW-0294">Fucose metabolism</keyword>
<evidence type="ECO:0000256" key="5">
    <source>
        <dbReference type="ARBA" id="ARBA00023277"/>
    </source>
</evidence>
<dbReference type="PANTHER" id="PTHR31288:SF5">
    <property type="entry name" value="PROTEIN MANNAN SYNTHESIS-RELATED 1"/>
    <property type="match status" value="1"/>
</dbReference>
<dbReference type="EMBL" id="JBBNAF010000011">
    <property type="protein sequence ID" value="KAK9097805.1"/>
    <property type="molecule type" value="Genomic_DNA"/>
</dbReference>